<proteinExistence type="inferred from homology"/>
<reference evidence="3" key="1">
    <citation type="journal article" date="2020" name="mSystems">
        <title>Genome- and Community-Level Interaction Insights into Carbon Utilization and Element Cycling Functions of Hydrothermarchaeota in Hydrothermal Sediment.</title>
        <authorList>
            <person name="Zhou Z."/>
            <person name="Liu Y."/>
            <person name="Xu W."/>
            <person name="Pan J."/>
            <person name="Luo Z.H."/>
            <person name="Li M."/>
        </authorList>
    </citation>
    <scope>NUCLEOTIDE SEQUENCE [LARGE SCALE GENOMIC DNA]</scope>
    <source>
        <strain evidence="3">SpSt-374</strain>
    </source>
</reference>
<dbReference type="AlphaFoldDB" id="A0A7C3ZQK8"/>
<gene>
    <name evidence="3" type="ORF">ENR15_24480</name>
</gene>
<dbReference type="Pfam" id="PF07994">
    <property type="entry name" value="NAD_binding_5"/>
    <property type="match status" value="1"/>
</dbReference>
<evidence type="ECO:0000259" key="2">
    <source>
        <dbReference type="Pfam" id="PF01658"/>
    </source>
</evidence>
<dbReference type="EMBL" id="DSPX01000254">
    <property type="protein sequence ID" value="HGG03704.1"/>
    <property type="molecule type" value="Genomic_DNA"/>
</dbReference>
<name>A0A7C3ZQK8_9CYAN</name>
<dbReference type="GO" id="GO:0008654">
    <property type="term" value="P:phospholipid biosynthetic process"/>
    <property type="evidence" value="ECO:0007669"/>
    <property type="project" value="InterPro"/>
</dbReference>
<dbReference type="Pfam" id="PF01658">
    <property type="entry name" value="Inos-1-P_synth"/>
    <property type="match status" value="1"/>
</dbReference>
<sequence length="401" mass="43930">MGNKLGILIAGYGGAISSTVVAALDLMTRGLRPRLGMICETTEPSGITVGSKLGAPDLADTVISGWDVVPETIGEALVTHQVLTDTDIRDVSPATKGMRPILVPPKHTETTNGHYEFGGRIEKLRQDIRQFRAENQVDWVVVVNCMSTQPTPAWSANYESLEQFQTACAKGDPCVTPSMEYACAAILEGAGYVNFTPNLATIPALLELANQKRVPLAGKDGKTGQTLLKTALAPMFKLRGLQVQGWFSTNILGNRDGEALSEPDACNTKVTSKESCLDNILGYEVDDHQVYIHYYRPRRDNKEAWDNIDVDGFLGYSMQVKVNFLCRDSILAAPLILDLARLMAVSMREGEYGPLTQLSMFFKSPEVPVGTPVQHDLFVQRQIFEEWVEKCAAHAPVKVAV</sequence>
<dbReference type="Gene3D" id="3.30.360.10">
    <property type="entry name" value="Dihydrodipicolinate Reductase, domain 2"/>
    <property type="match status" value="1"/>
</dbReference>
<dbReference type="GO" id="GO:0006021">
    <property type="term" value="P:inositol biosynthetic process"/>
    <property type="evidence" value="ECO:0007669"/>
    <property type="project" value="InterPro"/>
</dbReference>
<accession>A0A7C3ZQK8</accession>
<dbReference type="PIRSF" id="PIRSF015578">
    <property type="entry name" value="Myoinos-ppht_syn"/>
    <property type="match status" value="1"/>
</dbReference>
<dbReference type="InterPro" id="IPR036291">
    <property type="entry name" value="NAD(P)-bd_dom_sf"/>
</dbReference>
<comment type="caution">
    <text evidence="3">The sequence shown here is derived from an EMBL/GenBank/DDBJ whole genome shotgun (WGS) entry which is preliminary data.</text>
</comment>
<protein>
    <submittedName>
        <fullName evidence="3">Inositol-3-phosphate synthase</fullName>
    </submittedName>
</protein>
<evidence type="ECO:0000313" key="3">
    <source>
        <dbReference type="EMBL" id="HGG03704.1"/>
    </source>
</evidence>
<feature type="domain" description="Myo-inositol-1-phosphate synthase GAPDH-like" evidence="2">
    <location>
        <begin position="224"/>
        <end position="329"/>
    </location>
</feature>
<dbReference type="GO" id="GO:0004512">
    <property type="term" value="F:inositol-3-phosphate synthase activity"/>
    <property type="evidence" value="ECO:0007669"/>
    <property type="project" value="InterPro"/>
</dbReference>
<comment type="similarity">
    <text evidence="1">Belongs to the myo-inositol 1-phosphate synthase family.</text>
</comment>
<organism evidence="3">
    <name type="scientific">Planktothricoides sp. SpSt-374</name>
    <dbReference type="NCBI Taxonomy" id="2282167"/>
    <lineage>
        <taxon>Bacteria</taxon>
        <taxon>Bacillati</taxon>
        <taxon>Cyanobacteriota</taxon>
        <taxon>Cyanophyceae</taxon>
        <taxon>Oscillatoriophycideae</taxon>
        <taxon>Oscillatoriales</taxon>
        <taxon>Oscillatoriaceae</taxon>
        <taxon>Planktothricoides</taxon>
    </lineage>
</organism>
<dbReference type="PANTHER" id="PTHR11510">
    <property type="entry name" value="MYO-INOSITOL-1 PHOSPHATE SYNTHASE"/>
    <property type="match status" value="1"/>
</dbReference>
<dbReference type="Gene3D" id="3.40.50.720">
    <property type="entry name" value="NAD(P)-binding Rossmann-like Domain"/>
    <property type="match status" value="1"/>
</dbReference>
<dbReference type="InterPro" id="IPR013021">
    <property type="entry name" value="Myo-inos-1-P_Synthase_GAPDH"/>
</dbReference>
<dbReference type="InterPro" id="IPR002587">
    <property type="entry name" value="Myo-inos-1-P_Synthase"/>
</dbReference>
<dbReference type="SUPFAM" id="SSF51735">
    <property type="entry name" value="NAD(P)-binding Rossmann-fold domains"/>
    <property type="match status" value="1"/>
</dbReference>
<dbReference type="SUPFAM" id="SSF55347">
    <property type="entry name" value="Glyceraldehyde-3-phosphate dehydrogenase-like, C-terminal domain"/>
    <property type="match status" value="1"/>
</dbReference>
<evidence type="ECO:0000256" key="1">
    <source>
        <dbReference type="ARBA" id="ARBA00010813"/>
    </source>
</evidence>